<dbReference type="InterPro" id="IPR049916">
    <property type="entry name" value="WDR72-like"/>
</dbReference>
<gene>
    <name evidence="1" type="ORF">EG68_08864</name>
</gene>
<dbReference type="EMBL" id="JTDE01004384">
    <property type="protein sequence ID" value="KAF7255042.1"/>
    <property type="molecule type" value="Genomic_DNA"/>
</dbReference>
<evidence type="ECO:0008006" key="3">
    <source>
        <dbReference type="Google" id="ProtNLM"/>
    </source>
</evidence>
<dbReference type="SUPFAM" id="SSF50978">
    <property type="entry name" value="WD40 repeat-like"/>
    <property type="match status" value="1"/>
</dbReference>
<feature type="non-terminal residue" evidence="1">
    <location>
        <position position="1"/>
    </location>
</feature>
<accession>A0A8S9YK19</accession>
<reference evidence="1" key="1">
    <citation type="submission" date="2019-07" db="EMBL/GenBank/DDBJ databases">
        <title>Annotation for the trematode Paragonimus miyazaki's.</title>
        <authorList>
            <person name="Choi Y.-J."/>
        </authorList>
    </citation>
    <scope>NUCLEOTIDE SEQUENCE</scope>
    <source>
        <strain evidence="1">Japan</strain>
    </source>
</reference>
<dbReference type="AlphaFoldDB" id="A0A8S9YK19"/>
<evidence type="ECO:0000313" key="1">
    <source>
        <dbReference type="EMBL" id="KAF7255042.1"/>
    </source>
</evidence>
<keyword evidence="2" id="KW-1185">Reference proteome</keyword>
<dbReference type="PANTHER" id="PTHR44099:SF2">
    <property type="entry name" value="WD REPEAT-CONTAINING PROTEIN 72"/>
    <property type="match status" value="1"/>
</dbReference>
<dbReference type="GO" id="GO:0005737">
    <property type="term" value="C:cytoplasm"/>
    <property type="evidence" value="ECO:0007669"/>
    <property type="project" value="TreeGrafter"/>
</dbReference>
<name>A0A8S9YK19_9TREM</name>
<evidence type="ECO:0000313" key="2">
    <source>
        <dbReference type="Proteomes" id="UP000822476"/>
    </source>
</evidence>
<dbReference type="Gene3D" id="2.130.10.10">
    <property type="entry name" value="YVTN repeat-like/Quinoprotein amine dehydrogenase"/>
    <property type="match status" value="1"/>
</dbReference>
<dbReference type="OrthoDB" id="338622at2759"/>
<proteinExistence type="predicted"/>
<comment type="caution">
    <text evidence="1">The sequence shown here is derived from an EMBL/GenBank/DDBJ whole genome shotgun (WGS) entry which is preliminary data.</text>
</comment>
<dbReference type="InterPro" id="IPR036322">
    <property type="entry name" value="WD40_repeat_dom_sf"/>
</dbReference>
<protein>
    <recommendedName>
        <fullName evidence="3">WD repeat-containing protein 7</fullName>
    </recommendedName>
</protein>
<dbReference type="Proteomes" id="UP000822476">
    <property type="component" value="Unassembled WGS sequence"/>
</dbReference>
<dbReference type="PANTHER" id="PTHR44099">
    <property type="entry name" value="RABCONNECTIN-3B, ISOFORM A"/>
    <property type="match status" value="1"/>
</dbReference>
<organism evidence="1 2">
    <name type="scientific">Paragonimus skrjabini miyazakii</name>
    <dbReference type="NCBI Taxonomy" id="59628"/>
    <lineage>
        <taxon>Eukaryota</taxon>
        <taxon>Metazoa</taxon>
        <taxon>Spiralia</taxon>
        <taxon>Lophotrochozoa</taxon>
        <taxon>Platyhelminthes</taxon>
        <taxon>Trematoda</taxon>
        <taxon>Digenea</taxon>
        <taxon>Plagiorchiida</taxon>
        <taxon>Troglotremata</taxon>
        <taxon>Troglotrematidae</taxon>
        <taxon>Paragonimus</taxon>
    </lineage>
</organism>
<sequence>CVLVFVYAWAVTYVHFSAIDRPFFQRRLHHIQATAIVLLGVVGSRFGANVKHRHPAVAARDLINDCMPIYAHPQSDGHNTTQRLWRHGLARPCFAPSDTHSSKLVDSTSDMLTIEHFSDDQSVEPADTNVVPDGFGFDNYQLARSVSQCLTTLLLNRIPVMEGTQDGNPNESGVTEHPTNRPAYTCTENGSSFSVSAANALVRLLTSNASSSLRRAGIDLLGRGFVVWEPYVDLAQIINALLLLSVETENLCSKLASWQSIPDRVDLARTAREALWAITFARPKAVTLVLSLEVRRHGGQLNYATSSSATTSTPHGSLTRLDSSAILANTASDSVVLQSITHRDSLSHTASNTVSNPSMMIVMASPAVTAPVFVPSTNTGKTNSAHVPAHGLAAAGMPPIFAARGEVIRLLEQLCVRRASDVVSVLPEMVEVVLTCLDRTRLKERGLEFVFPALRQFSAFSTHTRSQKVCVGGINGSLTFFDFKIGRYFVTTGHKGPVTAVRFHTDGRLIATYSLTENLLRVWQLHTTGLFGMGGQQVKVVSTHPVPPLIPPPPTARAKEVLDLTDHTRISTTAQATYAERVCSDSIPVWLDWPEAGVVQLVTDSGVKRRVNI</sequence>
<dbReference type="GO" id="GO:0072659">
    <property type="term" value="P:protein localization to plasma membrane"/>
    <property type="evidence" value="ECO:0007669"/>
    <property type="project" value="TreeGrafter"/>
</dbReference>
<dbReference type="InterPro" id="IPR015943">
    <property type="entry name" value="WD40/YVTN_repeat-like_dom_sf"/>
</dbReference>